<organism evidence="1">
    <name type="scientific">uncultured Caudovirales phage</name>
    <dbReference type="NCBI Taxonomy" id="2100421"/>
    <lineage>
        <taxon>Viruses</taxon>
        <taxon>Duplodnaviria</taxon>
        <taxon>Heunggongvirae</taxon>
        <taxon>Uroviricota</taxon>
        <taxon>Caudoviricetes</taxon>
        <taxon>Peduoviridae</taxon>
        <taxon>Maltschvirus</taxon>
        <taxon>Maltschvirus maltsch</taxon>
    </lineage>
</organism>
<accession>A0A6J5P9U1</accession>
<gene>
    <name evidence="1" type="ORF">UFOVP847_3</name>
</gene>
<sequence>MKIGQKIQTIDGFRGVVVSNAIQSYYGHCPAGMVIVRLDSGTTLRALWEVKEDPECQLQN</sequence>
<evidence type="ECO:0000313" key="1">
    <source>
        <dbReference type="EMBL" id="CAB4165978.1"/>
    </source>
</evidence>
<name>A0A6J5P9U1_9CAUD</name>
<protein>
    <submittedName>
        <fullName evidence="1">Uncharacterized protein</fullName>
    </submittedName>
</protein>
<proteinExistence type="predicted"/>
<dbReference type="EMBL" id="LR796789">
    <property type="protein sequence ID" value="CAB4165978.1"/>
    <property type="molecule type" value="Genomic_DNA"/>
</dbReference>
<reference evidence="1" key="1">
    <citation type="submission" date="2020-04" db="EMBL/GenBank/DDBJ databases">
        <authorList>
            <person name="Chiriac C."/>
            <person name="Salcher M."/>
            <person name="Ghai R."/>
            <person name="Kavagutti S V."/>
        </authorList>
    </citation>
    <scope>NUCLEOTIDE SEQUENCE</scope>
</reference>